<dbReference type="STRING" id="695939.SAMN00790413_02221"/>
<evidence type="ECO:0000256" key="1">
    <source>
        <dbReference type="SAM" id="MobiDB-lite"/>
    </source>
</evidence>
<dbReference type="RefSeq" id="WP_084049527.1">
    <property type="nucleotide sequence ID" value="NZ_FWWU01000009.1"/>
</dbReference>
<feature type="region of interest" description="Disordered" evidence="1">
    <location>
        <begin position="1"/>
        <end position="24"/>
    </location>
</feature>
<organism evidence="2 3">
    <name type="scientific">Deinococcus hopiensis KR-140</name>
    <dbReference type="NCBI Taxonomy" id="695939"/>
    <lineage>
        <taxon>Bacteria</taxon>
        <taxon>Thermotogati</taxon>
        <taxon>Deinococcota</taxon>
        <taxon>Deinococci</taxon>
        <taxon>Deinococcales</taxon>
        <taxon>Deinococcaceae</taxon>
        <taxon>Deinococcus</taxon>
    </lineage>
</organism>
<dbReference type="EMBL" id="FWWU01000009">
    <property type="protein sequence ID" value="SMB94038.1"/>
    <property type="molecule type" value="Genomic_DNA"/>
</dbReference>
<protein>
    <submittedName>
        <fullName evidence="2">Uncharacterized protein</fullName>
    </submittedName>
</protein>
<gene>
    <name evidence="2" type="ORF">SAMN00790413_02221</name>
</gene>
<proteinExistence type="predicted"/>
<evidence type="ECO:0000313" key="2">
    <source>
        <dbReference type="EMBL" id="SMB94038.1"/>
    </source>
</evidence>
<dbReference type="AlphaFoldDB" id="A0A1W1VL36"/>
<dbReference type="Proteomes" id="UP000192582">
    <property type="component" value="Unassembled WGS sequence"/>
</dbReference>
<reference evidence="2 3" key="1">
    <citation type="submission" date="2017-04" db="EMBL/GenBank/DDBJ databases">
        <authorList>
            <person name="Afonso C.L."/>
            <person name="Miller P.J."/>
            <person name="Scott M.A."/>
            <person name="Spackman E."/>
            <person name="Goraichik I."/>
            <person name="Dimitrov K.M."/>
            <person name="Suarez D.L."/>
            <person name="Swayne D.E."/>
        </authorList>
    </citation>
    <scope>NUCLEOTIDE SEQUENCE [LARGE SCALE GENOMIC DNA]</scope>
    <source>
        <strain evidence="2 3">KR-140</strain>
    </source>
</reference>
<name>A0A1W1VL36_9DEIO</name>
<evidence type="ECO:0000313" key="3">
    <source>
        <dbReference type="Proteomes" id="UP000192582"/>
    </source>
</evidence>
<keyword evidence="3" id="KW-1185">Reference proteome</keyword>
<accession>A0A1W1VL36</accession>
<sequence length="80" mass="8636">MTGRRGITGADGMDDPDAVPDLDVQPFDRTRLNTLERALEKGPKFARAVAPEQLGIHLCVGGYLGHLGVPLRWTNAPDTP</sequence>